<evidence type="ECO:0000259" key="7">
    <source>
        <dbReference type="PROSITE" id="PS50835"/>
    </source>
</evidence>
<reference evidence="9" key="2">
    <citation type="submission" date="2019-02" db="EMBL/GenBank/DDBJ databases">
        <title>Opniocepnalus argus Var Kimnra genome.</title>
        <authorList>
            <person name="Zhou C."/>
            <person name="Xiao S."/>
        </authorList>
    </citation>
    <scope>NUCLEOTIDE SEQUENCE [LARGE SCALE GENOMIC DNA]</scope>
</reference>
<proteinExistence type="predicted"/>
<dbReference type="InterPro" id="IPR036179">
    <property type="entry name" value="Ig-like_dom_sf"/>
</dbReference>
<protein>
    <recommendedName>
        <fullName evidence="7">Ig-like domain-containing protein</fullName>
    </recommendedName>
</protein>
<name>A0A6G1PUF5_CHAAH</name>
<dbReference type="EMBL" id="CM015720">
    <property type="protein sequence ID" value="KAF3693859.1"/>
    <property type="molecule type" value="Genomic_DNA"/>
</dbReference>
<dbReference type="InterPro" id="IPR013783">
    <property type="entry name" value="Ig-like_fold"/>
</dbReference>
<evidence type="ECO:0000256" key="1">
    <source>
        <dbReference type="ARBA" id="ARBA00004370"/>
    </source>
</evidence>
<feature type="transmembrane region" description="Helical" evidence="5">
    <location>
        <begin position="286"/>
        <end position="307"/>
    </location>
</feature>
<dbReference type="GO" id="GO:0016020">
    <property type="term" value="C:membrane"/>
    <property type="evidence" value="ECO:0007669"/>
    <property type="project" value="UniProtKB-SubCell"/>
</dbReference>
<reference evidence="8 9" key="1">
    <citation type="submission" date="2019-02" db="EMBL/GenBank/DDBJ databases">
        <title>Opniocepnalus argus genome.</title>
        <authorList>
            <person name="Zhou C."/>
            <person name="Xiao S."/>
        </authorList>
    </citation>
    <scope>NUCLEOTIDE SEQUENCE [LARGE SCALE GENOMIC DNA]</scope>
    <source>
        <strain evidence="8">OARG1902GOOAL</strain>
        <tissue evidence="8">Muscle</tissue>
    </source>
</reference>
<feature type="chain" id="PRO_5026270477" description="Ig-like domain-containing protein" evidence="6">
    <location>
        <begin position="18"/>
        <end position="379"/>
    </location>
</feature>
<feature type="domain" description="Ig-like" evidence="7">
    <location>
        <begin position="125"/>
        <end position="208"/>
    </location>
</feature>
<dbReference type="InterPro" id="IPR007110">
    <property type="entry name" value="Ig-like_dom"/>
</dbReference>
<dbReference type="Proteomes" id="UP000503349">
    <property type="component" value="Chromosome 9"/>
</dbReference>
<dbReference type="AlphaFoldDB" id="A0A6G1PUF5"/>
<accession>A0A6G1PUF5</accession>
<evidence type="ECO:0000256" key="6">
    <source>
        <dbReference type="SAM" id="SignalP"/>
    </source>
</evidence>
<organism evidence="8 9">
    <name type="scientific">Channa argus</name>
    <name type="common">Northern snakehead</name>
    <name type="synonym">Ophicephalus argus</name>
    <dbReference type="NCBI Taxonomy" id="215402"/>
    <lineage>
        <taxon>Eukaryota</taxon>
        <taxon>Metazoa</taxon>
        <taxon>Chordata</taxon>
        <taxon>Craniata</taxon>
        <taxon>Vertebrata</taxon>
        <taxon>Euteleostomi</taxon>
        <taxon>Actinopterygii</taxon>
        <taxon>Neopterygii</taxon>
        <taxon>Teleostei</taxon>
        <taxon>Neoteleostei</taxon>
        <taxon>Acanthomorphata</taxon>
        <taxon>Anabantaria</taxon>
        <taxon>Anabantiformes</taxon>
        <taxon>Channoidei</taxon>
        <taxon>Channidae</taxon>
        <taxon>Channa</taxon>
    </lineage>
</organism>
<dbReference type="PANTHER" id="PTHR12080:SF111">
    <property type="entry name" value="IMMUNOGLOBULIN V-SET DOMAIN-CONTAINING PROTEIN"/>
    <property type="match status" value="1"/>
</dbReference>
<evidence type="ECO:0000256" key="2">
    <source>
        <dbReference type="ARBA" id="ARBA00022729"/>
    </source>
</evidence>
<dbReference type="SUPFAM" id="SSF48726">
    <property type="entry name" value="Immunoglobulin"/>
    <property type="match status" value="2"/>
</dbReference>
<comment type="subcellular location">
    <subcellularLocation>
        <location evidence="1">Membrane</location>
    </subcellularLocation>
</comment>
<keyword evidence="5" id="KW-0812">Transmembrane</keyword>
<feature type="signal peptide" evidence="6">
    <location>
        <begin position="1"/>
        <end position="17"/>
    </location>
</feature>
<keyword evidence="2 6" id="KW-0732">Signal</keyword>
<evidence type="ECO:0000313" key="8">
    <source>
        <dbReference type="EMBL" id="KAF3693859.1"/>
    </source>
</evidence>
<dbReference type="InterPro" id="IPR015631">
    <property type="entry name" value="CD2/SLAM_rcpt"/>
</dbReference>
<sequence length="379" mass="41610">MEAVAALLVMLLGVSTGVETYCDVRQNETQCYGALGGAVVLHLVDIGPEITRFVLQKNKTNVITWYTNAIFINMLENRSFFTPSDGTFRINNLSRNDGGEYDLQIFNSNGEKSPLQNLQFSIQAPVSSVLLVSECLSQGEIRVSCSSEGGDSPQYSWTLDGHTLTDAELLSGNNETNSITLKQQVSGNLVCSVRNHVSSVSKEEKTPDCGFIFINCTSNGTQISQWVFKANNTLCIEPTTNPTTSTHTVGKETDIIMSSKPTTNTTNNISNKTASDIQWFISNMPVVAGVLTALVLLLVIGLAVICTQTKKKNNKPKEEDNEQEVTYADVRIMQQQGRQLQQTAEVEVEYGQVRFSGRPQQTVKPSGDDCVYAKVHRDS</sequence>
<dbReference type="PANTHER" id="PTHR12080">
    <property type="entry name" value="SIGNALING LYMPHOCYTIC ACTIVATION MOLECULE"/>
    <property type="match status" value="1"/>
</dbReference>
<keyword evidence="3 5" id="KW-0472">Membrane</keyword>
<keyword evidence="4" id="KW-0325">Glycoprotein</keyword>
<evidence type="ECO:0000313" key="9">
    <source>
        <dbReference type="Proteomes" id="UP000503349"/>
    </source>
</evidence>
<evidence type="ECO:0000256" key="5">
    <source>
        <dbReference type="SAM" id="Phobius"/>
    </source>
</evidence>
<evidence type="ECO:0000256" key="4">
    <source>
        <dbReference type="ARBA" id="ARBA00023180"/>
    </source>
</evidence>
<gene>
    <name evidence="8" type="ORF">EXN66_Car009535</name>
</gene>
<evidence type="ECO:0000256" key="3">
    <source>
        <dbReference type="ARBA" id="ARBA00023136"/>
    </source>
</evidence>
<keyword evidence="5" id="KW-1133">Transmembrane helix</keyword>
<dbReference type="Gene3D" id="2.60.40.10">
    <property type="entry name" value="Immunoglobulins"/>
    <property type="match status" value="2"/>
</dbReference>
<keyword evidence="9" id="KW-1185">Reference proteome</keyword>
<dbReference type="PROSITE" id="PS50835">
    <property type="entry name" value="IG_LIKE"/>
    <property type="match status" value="1"/>
</dbReference>